<keyword evidence="1" id="KW-0472">Membrane</keyword>
<keyword evidence="1" id="KW-0812">Transmembrane</keyword>
<feature type="non-terminal residue" evidence="2">
    <location>
        <position position="156"/>
    </location>
</feature>
<evidence type="ECO:0000313" key="2">
    <source>
        <dbReference type="EMBL" id="HBJ10064.1"/>
    </source>
</evidence>
<name>A0A354M6C5_9BACT</name>
<dbReference type="EMBL" id="DNWC01000171">
    <property type="protein sequence ID" value="HBJ10064.1"/>
    <property type="molecule type" value="Genomic_DNA"/>
</dbReference>
<dbReference type="Proteomes" id="UP000262954">
    <property type="component" value="Unassembled WGS sequence"/>
</dbReference>
<comment type="caution">
    <text evidence="2">The sequence shown here is derived from an EMBL/GenBank/DDBJ whole genome shotgun (WGS) entry which is preliminary data.</text>
</comment>
<feature type="transmembrane region" description="Helical" evidence="1">
    <location>
        <begin position="20"/>
        <end position="38"/>
    </location>
</feature>
<evidence type="ECO:0000256" key="1">
    <source>
        <dbReference type="SAM" id="Phobius"/>
    </source>
</evidence>
<sequence>MNWSKYILLLLPPRLRFIRLHAFLTVLLSLVVSLYDQFRSWQARKKMQLSATPQAIWLPKIVWEEMGAKIGIEYSDGIPDFWVIVYDDNADIPRLRTLIERYKLAGKSYRIKLQDETITQEWIDFVCTSFEYRSFFNAFVCVDSGLINNYIAITAG</sequence>
<evidence type="ECO:0000313" key="3">
    <source>
        <dbReference type="Proteomes" id="UP000262954"/>
    </source>
</evidence>
<proteinExistence type="predicted"/>
<protein>
    <submittedName>
        <fullName evidence="2">Uncharacterized protein</fullName>
    </submittedName>
</protein>
<gene>
    <name evidence="2" type="ORF">DDY73_13785</name>
</gene>
<dbReference type="AlphaFoldDB" id="A0A354M6C5"/>
<keyword evidence="1" id="KW-1133">Transmembrane helix</keyword>
<accession>A0A354M6C5</accession>
<reference evidence="2 3" key="1">
    <citation type="journal article" date="2018" name="Nat. Biotechnol.">
        <title>A standardized bacterial taxonomy based on genome phylogeny substantially revises the tree of life.</title>
        <authorList>
            <person name="Parks D.H."/>
            <person name="Chuvochina M."/>
            <person name="Waite D.W."/>
            <person name="Rinke C."/>
            <person name="Skarshewski A."/>
            <person name="Chaumeil P.A."/>
            <person name="Hugenholtz P."/>
        </authorList>
    </citation>
    <scope>NUCLEOTIDE SEQUENCE [LARGE SCALE GENOMIC DNA]</scope>
    <source>
        <strain evidence="2">UBA11482</strain>
    </source>
</reference>
<organism evidence="2 3">
    <name type="scientific">Coprobacter fastidiosus</name>
    <dbReference type="NCBI Taxonomy" id="1099853"/>
    <lineage>
        <taxon>Bacteria</taxon>
        <taxon>Pseudomonadati</taxon>
        <taxon>Bacteroidota</taxon>
        <taxon>Bacteroidia</taxon>
        <taxon>Bacteroidales</taxon>
        <taxon>Barnesiellaceae</taxon>
        <taxon>Coprobacter</taxon>
    </lineage>
</organism>